<dbReference type="Gene3D" id="1.20.1280.50">
    <property type="match status" value="1"/>
</dbReference>
<dbReference type="SUPFAM" id="SSF81383">
    <property type="entry name" value="F-box domain"/>
    <property type="match status" value="1"/>
</dbReference>
<dbReference type="CDD" id="cd09917">
    <property type="entry name" value="F-box_SF"/>
    <property type="match status" value="1"/>
</dbReference>
<dbReference type="Proteomes" id="UP001630127">
    <property type="component" value="Unassembled WGS sequence"/>
</dbReference>
<dbReference type="AlphaFoldDB" id="A0ABD3AH64"/>
<reference evidence="2 3" key="1">
    <citation type="submission" date="2024-11" db="EMBL/GenBank/DDBJ databases">
        <title>A near-complete genome assembly of Cinchona calisaya.</title>
        <authorList>
            <person name="Lian D.C."/>
            <person name="Zhao X.W."/>
            <person name="Wei L."/>
        </authorList>
    </citation>
    <scope>NUCLEOTIDE SEQUENCE [LARGE SCALE GENOMIC DNA]</scope>
    <source>
        <tissue evidence="2">Nenye</tissue>
    </source>
</reference>
<proteinExistence type="predicted"/>
<accession>A0ABD3AH64</accession>
<dbReference type="Pfam" id="PF12937">
    <property type="entry name" value="F-box-like"/>
    <property type="match status" value="1"/>
</dbReference>
<name>A0ABD3AH64_9GENT</name>
<dbReference type="PANTHER" id="PTHR31215">
    <property type="entry name" value="OS05G0510400 PROTEIN-RELATED"/>
    <property type="match status" value="1"/>
</dbReference>
<evidence type="ECO:0000259" key="1">
    <source>
        <dbReference type="Pfam" id="PF12937"/>
    </source>
</evidence>
<dbReference type="InterPro" id="IPR001810">
    <property type="entry name" value="F-box_dom"/>
</dbReference>
<organism evidence="2 3">
    <name type="scientific">Cinchona calisaya</name>
    <dbReference type="NCBI Taxonomy" id="153742"/>
    <lineage>
        <taxon>Eukaryota</taxon>
        <taxon>Viridiplantae</taxon>
        <taxon>Streptophyta</taxon>
        <taxon>Embryophyta</taxon>
        <taxon>Tracheophyta</taxon>
        <taxon>Spermatophyta</taxon>
        <taxon>Magnoliopsida</taxon>
        <taxon>eudicotyledons</taxon>
        <taxon>Gunneridae</taxon>
        <taxon>Pentapetalae</taxon>
        <taxon>asterids</taxon>
        <taxon>lamiids</taxon>
        <taxon>Gentianales</taxon>
        <taxon>Rubiaceae</taxon>
        <taxon>Cinchonoideae</taxon>
        <taxon>Cinchoneae</taxon>
        <taxon>Cinchona</taxon>
    </lineage>
</organism>
<protein>
    <recommendedName>
        <fullName evidence="1">F-box domain-containing protein</fullName>
    </recommendedName>
</protein>
<sequence>MSSTFDEVEEEDYFDRLPDPIVLLIFNKVQDAKSLCLSMSVCKRFHSIIPEIDTVHLSICKQNQQNPISKKSNEPKKSFKNVVRRFLAKPFKSLFQFLKSRSGSCDHDDEYSCYIPHEVLKPFTDIRSLEIVVPKSGGDISSDLLRWKAEFGSQLQSCLFLGATEISKIDETDNSDSSNSSERIGDDELKLRIVWTITCLIAASTRHCLFQKTLMGHQTINNLMIRDESNQGTFSMNRKQIEEFKKSMMDSGVLDDNETLLERTKLPALKMKMWYVPELKLHESRCVMKGATLAVMKSVEEGNEVEERRDWVAKAFDGEGEEEKVFGEAVRELLKKKRSYILEMNSF</sequence>
<keyword evidence="3" id="KW-1185">Reference proteome</keyword>
<dbReference type="InterPro" id="IPR036047">
    <property type="entry name" value="F-box-like_dom_sf"/>
</dbReference>
<evidence type="ECO:0000313" key="2">
    <source>
        <dbReference type="EMBL" id="KAL3529975.1"/>
    </source>
</evidence>
<gene>
    <name evidence="2" type="ORF">ACH5RR_009297</name>
</gene>
<dbReference type="EMBL" id="JBJUIK010000004">
    <property type="protein sequence ID" value="KAL3529975.1"/>
    <property type="molecule type" value="Genomic_DNA"/>
</dbReference>
<feature type="domain" description="F-box" evidence="1">
    <location>
        <begin position="14"/>
        <end position="49"/>
    </location>
</feature>
<comment type="caution">
    <text evidence="2">The sequence shown here is derived from an EMBL/GenBank/DDBJ whole genome shotgun (WGS) entry which is preliminary data.</text>
</comment>
<evidence type="ECO:0000313" key="3">
    <source>
        <dbReference type="Proteomes" id="UP001630127"/>
    </source>
</evidence>
<dbReference type="InterPro" id="IPR044809">
    <property type="entry name" value="AUF1-like"/>
</dbReference>